<dbReference type="Pfam" id="PF03004">
    <property type="entry name" value="Transposase_24"/>
    <property type="match status" value="1"/>
</dbReference>
<evidence type="ECO:0000313" key="2">
    <source>
        <dbReference type="EMBL" id="KAJ8432754.1"/>
    </source>
</evidence>
<proteinExistence type="predicted"/>
<dbReference type="Proteomes" id="UP001153076">
    <property type="component" value="Unassembled WGS sequence"/>
</dbReference>
<organism evidence="2 3">
    <name type="scientific">Carnegiea gigantea</name>
    <dbReference type="NCBI Taxonomy" id="171969"/>
    <lineage>
        <taxon>Eukaryota</taxon>
        <taxon>Viridiplantae</taxon>
        <taxon>Streptophyta</taxon>
        <taxon>Embryophyta</taxon>
        <taxon>Tracheophyta</taxon>
        <taxon>Spermatophyta</taxon>
        <taxon>Magnoliopsida</taxon>
        <taxon>eudicotyledons</taxon>
        <taxon>Gunneridae</taxon>
        <taxon>Pentapetalae</taxon>
        <taxon>Caryophyllales</taxon>
        <taxon>Cactineae</taxon>
        <taxon>Cactaceae</taxon>
        <taxon>Cactoideae</taxon>
        <taxon>Echinocereeae</taxon>
        <taxon>Carnegiea</taxon>
    </lineage>
</organism>
<accession>A0A9Q1JX85</accession>
<dbReference type="PANTHER" id="PTHR33499">
    <property type="entry name" value="OS12G0282400 PROTEIN-RELATED"/>
    <property type="match status" value="1"/>
</dbReference>
<keyword evidence="3" id="KW-1185">Reference proteome</keyword>
<dbReference type="AlphaFoldDB" id="A0A9Q1JX85"/>
<sequence length="261" mass="30420">MEVHREHVLEHMHALWTNWRADLKRYNITKPGRSLQQALDHVPSGLDKYEWEWLVKEIYSKDPHKKASVRNSANRSYYKKDRLHRTGSKPYRQVAWELGAKTGNELSFLQMFRETHKKGTEFATREIAQKYVAEKVFKSKSRSQVLGLGGGVKPKDVRGSYSTRAELEVELNVTRRKNKVLTDCLATVEAENEKIQNRVESVETEMMKIKALIFQQFNTRPPSTACDGHETRGSNLISIFILFFENWFGLNVDRYLDGVYH</sequence>
<feature type="coiled-coil region" evidence="1">
    <location>
        <begin position="185"/>
        <end position="212"/>
    </location>
</feature>
<protein>
    <recommendedName>
        <fullName evidence="4">Transposase, Ptta/En/Spm, plant</fullName>
    </recommendedName>
</protein>
<evidence type="ECO:0008006" key="4">
    <source>
        <dbReference type="Google" id="ProtNLM"/>
    </source>
</evidence>
<dbReference type="PANTHER" id="PTHR33499:SF40">
    <property type="entry name" value="TRANSPOSASE-ASSOCIATED DOMAIN-CONTAINING PROTEIN"/>
    <property type="match status" value="1"/>
</dbReference>
<comment type="caution">
    <text evidence="2">The sequence shown here is derived from an EMBL/GenBank/DDBJ whole genome shotgun (WGS) entry which is preliminary data.</text>
</comment>
<gene>
    <name evidence="2" type="ORF">Cgig2_011677</name>
</gene>
<evidence type="ECO:0000313" key="3">
    <source>
        <dbReference type="Proteomes" id="UP001153076"/>
    </source>
</evidence>
<dbReference type="EMBL" id="JAKOGI010000585">
    <property type="protein sequence ID" value="KAJ8432754.1"/>
    <property type="molecule type" value="Genomic_DNA"/>
</dbReference>
<dbReference type="OrthoDB" id="1729877at2759"/>
<evidence type="ECO:0000256" key="1">
    <source>
        <dbReference type="SAM" id="Coils"/>
    </source>
</evidence>
<keyword evidence="1" id="KW-0175">Coiled coil</keyword>
<name>A0A9Q1JX85_9CARY</name>
<dbReference type="InterPro" id="IPR004252">
    <property type="entry name" value="Probable_transposase_24"/>
</dbReference>
<reference evidence="2" key="1">
    <citation type="submission" date="2022-04" db="EMBL/GenBank/DDBJ databases">
        <title>Carnegiea gigantea Genome sequencing and assembly v2.</title>
        <authorList>
            <person name="Copetti D."/>
            <person name="Sanderson M.J."/>
            <person name="Burquez A."/>
            <person name="Wojciechowski M.F."/>
        </authorList>
    </citation>
    <scope>NUCLEOTIDE SEQUENCE</scope>
    <source>
        <strain evidence="2">SGP5-SGP5p</strain>
        <tissue evidence="2">Aerial part</tissue>
    </source>
</reference>